<dbReference type="SUPFAM" id="SSF51206">
    <property type="entry name" value="cAMP-binding domain-like"/>
    <property type="match status" value="1"/>
</dbReference>
<dbReference type="InterPro" id="IPR018490">
    <property type="entry name" value="cNMP-bd_dom_sf"/>
</dbReference>
<feature type="domain" description="Cyclic nucleotide-binding" evidence="1">
    <location>
        <begin position="8"/>
        <end position="112"/>
    </location>
</feature>
<dbReference type="PROSITE" id="PS50042">
    <property type="entry name" value="CNMP_BINDING_3"/>
    <property type="match status" value="1"/>
</dbReference>
<keyword evidence="3" id="KW-1185">Reference proteome</keyword>
<proteinExistence type="predicted"/>
<evidence type="ECO:0000313" key="3">
    <source>
        <dbReference type="Proteomes" id="UP000199060"/>
    </source>
</evidence>
<gene>
    <name evidence="2" type="ORF">SAMN04488104_100344</name>
</gene>
<dbReference type="OrthoDB" id="667553at2"/>
<evidence type="ECO:0000313" key="2">
    <source>
        <dbReference type="EMBL" id="SDC64745.1"/>
    </source>
</evidence>
<dbReference type="AlphaFoldDB" id="A0A1G6NC36"/>
<dbReference type="Gene3D" id="2.60.120.10">
    <property type="entry name" value="Jelly Rolls"/>
    <property type="match status" value="1"/>
</dbReference>
<dbReference type="Proteomes" id="UP000199060">
    <property type="component" value="Unassembled WGS sequence"/>
</dbReference>
<organism evidence="2 3">
    <name type="scientific">Algoriphagus faecimaris</name>
    <dbReference type="NCBI Taxonomy" id="686796"/>
    <lineage>
        <taxon>Bacteria</taxon>
        <taxon>Pseudomonadati</taxon>
        <taxon>Bacteroidota</taxon>
        <taxon>Cytophagia</taxon>
        <taxon>Cytophagales</taxon>
        <taxon>Cyclobacteriaceae</taxon>
        <taxon>Algoriphagus</taxon>
    </lineage>
</organism>
<dbReference type="STRING" id="686796.SAMN04488104_100344"/>
<protein>
    <submittedName>
        <fullName evidence="2">cAMP-binding domain of CRP or a regulatory subunit of cAMP-dependent protein kinases</fullName>
    </submittedName>
</protein>
<dbReference type="InterPro" id="IPR014710">
    <property type="entry name" value="RmlC-like_jellyroll"/>
</dbReference>
<dbReference type="GO" id="GO:0016301">
    <property type="term" value="F:kinase activity"/>
    <property type="evidence" value="ECO:0007669"/>
    <property type="project" value="UniProtKB-KW"/>
</dbReference>
<accession>A0A1G6NC36</accession>
<dbReference type="RefSeq" id="WP_087939546.1">
    <property type="nucleotide sequence ID" value="NZ_FNAC01000003.1"/>
</dbReference>
<keyword evidence="2" id="KW-0418">Kinase</keyword>
<sequence>MVTQSSSLFEIPLTEEEAQIIDELIPIKTFKKGTILLAEGQVSKESYFNLKGLVRLYYLIDGEERTIHFFEEGQPIASLSSYLNKTPAKHYFECVEDTTLTILSYDNEQELIKRVPVFESVCRVSIEQEFGKNQQMLADYMIKSPEKRYLELQENQPELLNRVPQYILASYLGVKPESLSRIRKRLATKS</sequence>
<dbReference type="Pfam" id="PF00027">
    <property type="entry name" value="cNMP_binding"/>
    <property type="match status" value="1"/>
</dbReference>
<dbReference type="CDD" id="cd00038">
    <property type="entry name" value="CAP_ED"/>
    <property type="match status" value="1"/>
</dbReference>
<keyword evidence="2" id="KW-0808">Transferase</keyword>
<dbReference type="InterPro" id="IPR000595">
    <property type="entry name" value="cNMP-bd_dom"/>
</dbReference>
<reference evidence="3" key="1">
    <citation type="submission" date="2016-10" db="EMBL/GenBank/DDBJ databases">
        <authorList>
            <person name="Varghese N."/>
            <person name="Submissions S."/>
        </authorList>
    </citation>
    <scope>NUCLEOTIDE SEQUENCE [LARGE SCALE GENOMIC DNA]</scope>
    <source>
        <strain evidence="3">DSM 23095</strain>
    </source>
</reference>
<evidence type="ECO:0000259" key="1">
    <source>
        <dbReference type="PROSITE" id="PS50042"/>
    </source>
</evidence>
<dbReference type="EMBL" id="FNAC01000003">
    <property type="protein sequence ID" value="SDC64745.1"/>
    <property type="molecule type" value="Genomic_DNA"/>
</dbReference>
<name>A0A1G6NC36_9BACT</name>